<dbReference type="InterPro" id="IPR004564">
    <property type="entry name" value="OM_lipoprot_carrier_LolA-like"/>
</dbReference>
<comment type="function">
    <text evidence="10">Participates in the translocation of lipoproteins from the inner membrane to the outer membrane. Only forms a complex with a lipoprotein if the residue after the N-terminal Cys is not an aspartate (The Asp acts as a targeting signal to indicate that the lipoprotein should stay in the inner membrane).</text>
</comment>
<gene>
    <name evidence="10 11" type="primary">lolA</name>
    <name evidence="11" type="ORF">Tsedi_01005</name>
</gene>
<evidence type="ECO:0000256" key="10">
    <source>
        <dbReference type="HAMAP-Rule" id="MF_00240"/>
    </source>
</evidence>
<name>A0A554WRJ0_9BURK</name>
<dbReference type="GO" id="GO:0042597">
    <property type="term" value="C:periplasmic space"/>
    <property type="evidence" value="ECO:0007669"/>
    <property type="project" value="UniProtKB-SubCell"/>
</dbReference>
<keyword evidence="9 10" id="KW-0143">Chaperone</keyword>
<evidence type="ECO:0000313" key="12">
    <source>
        <dbReference type="Proteomes" id="UP000320225"/>
    </source>
</evidence>
<dbReference type="GO" id="GO:0044874">
    <property type="term" value="P:lipoprotein localization to outer membrane"/>
    <property type="evidence" value="ECO:0007669"/>
    <property type="project" value="UniProtKB-UniRule"/>
</dbReference>
<keyword evidence="12" id="KW-1185">Reference proteome</keyword>
<dbReference type="PANTHER" id="PTHR35869">
    <property type="entry name" value="OUTER-MEMBRANE LIPOPROTEIN CARRIER PROTEIN"/>
    <property type="match status" value="1"/>
</dbReference>
<evidence type="ECO:0000256" key="7">
    <source>
        <dbReference type="ARBA" id="ARBA00022764"/>
    </source>
</evidence>
<dbReference type="InterPro" id="IPR029046">
    <property type="entry name" value="LolA/LolB/LppX"/>
</dbReference>
<dbReference type="AlphaFoldDB" id="A0A554WRJ0"/>
<evidence type="ECO:0000256" key="4">
    <source>
        <dbReference type="ARBA" id="ARBA00014035"/>
    </source>
</evidence>
<accession>A0A554WRJ0</accession>
<evidence type="ECO:0000256" key="6">
    <source>
        <dbReference type="ARBA" id="ARBA00022729"/>
    </source>
</evidence>
<feature type="signal peptide" evidence="10">
    <location>
        <begin position="1"/>
        <end position="36"/>
    </location>
</feature>
<dbReference type="CDD" id="cd16325">
    <property type="entry name" value="LolA"/>
    <property type="match status" value="1"/>
</dbReference>
<dbReference type="Proteomes" id="UP000320225">
    <property type="component" value="Unassembled WGS sequence"/>
</dbReference>
<comment type="subcellular location">
    <subcellularLocation>
        <location evidence="1 10">Periplasm</location>
    </subcellularLocation>
</comment>
<organism evidence="11 12">
    <name type="scientific">Tepidimonas sediminis</name>
    <dbReference type="NCBI Taxonomy" id="2588941"/>
    <lineage>
        <taxon>Bacteria</taxon>
        <taxon>Pseudomonadati</taxon>
        <taxon>Pseudomonadota</taxon>
        <taxon>Betaproteobacteria</taxon>
        <taxon>Burkholderiales</taxon>
        <taxon>Tepidimonas</taxon>
    </lineage>
</organism>
<evidence type="ECO:0000256" key="5">
    <source>
        <dbReference type="ARBA" id="ARBA00022448"/>
    </source>
</evidence>
<dbReference type="GO" id="GO:0042953">
    <property type="term" value="P:lipoprotein transport"/>
    <property type="evidence" value="ECO:0007669"/>
    <property type="project" value="InterPro"/>
</dbReference>
<keyword evidence="6 10" id="KW-0732">Signal</keyword>
<dbReference type="NCBIfam" id="TIGR00547">
    <property type="entry name" value="lolA"/>
    <property type="match status" value="1"/>
</dbReference>
<keyword evidence="5 10" id="KW-0813">Transport</keyword>
<keyword evidence="8 10" id="KW-0653">Protein transport</keyword>
<dbReference type="EMBL" id="VJND01000004">
    <property type="protein sequence ID" value="TSE26190.1"/>
    <property type="molecule type" value="Genomic_DNA"/>
</dbReference>
<dbReference type="SUPFAM" id="SSF89392">
    <property type="entry name" value="Prokaryotic lipoproteins and lipoprotein localization factors"/>
    <property type="match status" value="1"/>
</dbReference>
<dbReference type="InterPro" id="IPR018323">
    <property type="entry name" value="OM_lipoprot_carrier_LolA_Pbac"/>
</dbReference>
<reference evidence="11 12" key="1">
    <citation type="submission" date="2019-07" db="EMBL/GenBank/DDBJ databases">
        <title>Tepidimonas sediminis YIM 72259 draft genome.</title>
        <authorList>
            <person name="Da Costa M.S."/>
            <person name="Froufe H.J.C."/>
            <person name="Egas C."/>
            <person name="Albuquerque L."/>
        </authorList>
    </citation>
    <scope>NUCLEOTIDE SEQUENCE [LARGE SCALE GENOMIC DNA]</scope>
    <source>
        <strain evidence="11 12">YIM 72259</strain>
    </source>
</reference>
<comment type="caution">
    <text evidence="11">The sequence shown here is derived from an EMBL/GenBank/DDBJ whole genome shotgun (WGS) entry which is preliminary data.</text>
</comment>
<feature type="chain" id="PRO_5022277379" description="Outer-membrane lipoprotein carrier protein" evidence="10">
    <location>
        <begin position="37"/>
        <end position="227"/>
    </location>
</feature>
<evidence type="ECO:0000256" key="8">
    <source>
        <dbReference type="ARBA" id="ARBA00022927"/>
    </source>
</evidence>
<dbReference type="Gene3D" id="2.50.20.10">
    <property type="entry name" value="Lipoprotein localisation LolA/LolB/LppX"/>
    <property type="match status" value="1"/>
</dbReference>
<proteinExistence type="inferred from homology"/>
<evidence type="ECO:0000313" key="11">
    <source>
        <dbReference type="EMBL" id="TSE26190.1"/>
    </source>
</evidence>
<sequence precursor="true">MTQAAAPHRHPHLMMPTRRSIVLALVAAALAPPAVAGEGLRALEAFLANVQQGRASFTQTVTAPGRDGQPPRVRTSRGEFSFLRPDRFRFHYTHPFEQDIVADGQTLWLHDPDLNQVTARRQAEALAHTPAALLAAGADLRALRQAFELREGEPREGLHWVEATPTSRDGAIQRIAVGFRDGRLEVLEVLDGFGQRSVLRFGPLQTAGVTAAQFRFQPPPGVEVVRP</sequence>
<keyword evidence="7 10" id="KW-0574">Periplasm</keyword>
<comment type="similarity">
    <text evidence="2 10">Belongs to the LolA family.</text>
</comment>
<evidence type="ECO:0000256" key="1">
    <source>
        <dbReference type="ARBA" id="ARBA00004418"/>
    </source>
</evidence>
<dbReference type="HAMAP" id="MF_00240">
    <property type="entry name" value="LolA"/>
    <property type="match status" value="1"/>
</dbReference>
<protein>
    <recommendedName>
        <fullName evidence="4 10">Outer-membrane lipoprotein carrier protein</fullName>
    </recommendedName>
</protein>
<dbReference type="Pfam" id="PF03548">
    <property type="entry name" value="LolA"/>
    <property type="match status" value="1"/>
</dbReference>
<comment type="subunit">
    <text evidence="3 10">Monomer.</text>
</comment>
<keyword evidence="11" id="KW-0449">Lipoprotein</keyword>
<evidence type="ECO:0000256" key="3">
    <source>
        <dbReference type="ARBA" id="ARBA00011245"/>
    </source>
</evidence>
<evidence type="ECO:0000256" key="2">
    <source>
        <dbReference type="ARBA" id="ARBA00007615"/>
    </source>
</evidence>
<dbReference type="PANTHER" id="PTHR35869:SF1">
    <property type="entry name" value="OUTER-MEMBRANE LIPOPROTEIN CARRIER PROTEIN"/>
    <property type="match status" value="1"/>
</dbReference>
<evidence type="ECO:0000256" key="9">
    <source>
        <dbReference type="ARBA" id="ARBA00023186"/>
    </source>
</evidence>